<proteinExistence type="inferred from homology"/>
<evidence type="ECO:0000256" key="5">
    <source>
        <dbReference type="ARBA" id="ARBA00022603"/>
    </source>
</evidence>
<evidence type="ECO:0000256" key="4">
    <source>
        <dbReference type="ARBA" id="ARBA00015377"/>
    </source>
</evidence>
<accession>U1HKZ5</accession>
<dbReference type="OrthoDB" id="1907495at2759"/>
<organism evidence="14 15">
    <name type="scientific">Endocarpon pusillum (strain Z07020 / HMAS-L-300199)</name>
    <name type="common">Lichen-forming fungus</name>
    <dbReference type="NCBI Taxonomy" id="1263415"/>
    <lineage>
        <taxon>Eukaryota</taxon>
        <taxon>Fungi</taxon>
        <taxon>Dikarya</taxon>
        <taxon>Ascomycota</taxon>
        <taxon>Pezizomycotina</taxon>
        <taxon>Eurotiomycetes</taxon>
        <taxon>Chaetothyriomycetidae</taxon>
        <taxon>Verrucariales</taxon>
        <taxon>Verrucariaceae</taxon>
        <taxon>Endocarpon</taxon>
    </lineage>
</organism>
<evidence type="ECO:0000256" key="12">
    <source>
        <dbReference type="SAM" id="MobiDB-lite"/>
    </source>
</evidence>
<evidence type="ECO:0000259" key="13">
    <source>
        <dbReference type="Pfam" id="PF01035"/>
    </source>
</evidence>
<dbReference type="EMBL" id="KE721277">
    <property type="protein sequence ID" value="ERF70940.1"/>
    <property type="molecule type" value="Genomic_DNA"/>
</dbReference>
<evidence type="ECO:0000256" key="8">
    <source>
        <dbReference type="ARBA" id="ARBA00023204"/>
    </source>
</evidence>
<feature type="region of interest" description="Disordered" evidence="12">
    <location>
        <begin position="138"/>
        <end position="193"/>
    </location>
</feature>
<sequence>MIGNTEAAKVKRLQGLWRELYSKTLPTLARNRDAAQPEWPVTLDHCFARIILDNTIGEGREQWDKRLNRPAVTNMTREQLVKAIEMAERIKDGKEDLVALDLQSLEVRGIPDKKYKDALPISETRDRDKKIPPLPAIFARNESMPKRKKAEQNSKDASVYRPKRAKTSVKQSTLSFAQRPNQSDSIPSPPLGNDGKVGLSLTLHRINAHLGLTPYRKRLYAALLSVPGGRYTTYAALADYLGSSARAVGNGMRSNPFAPDVPCHRVLASDGSIGGFGGSWGADGENASEKLELLRKEGIKFNSNGKVQGPPFRDFADLRATG</sequence>
<evidence type="ECO:0000256" key="7">
    <source>
        <dbReference type="ARBA" id="ARBA00022763"/>
    </source>
</evidence>
<dbReference type="PROSITE" id="PS00374">
    <property type="entry name" value="MGMT"/>
    <property type="match status" value="1"/>
</dbReference>
<comment type="catalytic activity">
    <reaction evidence="11">
        <text>a 6-O-methyl-2'-deoxyguanosine in DNA + L-cysteinyl-[protein] = S-methyl-L-cysteinyl-[protein] + a 2'-deoxyguanosine in DNA</text>
        <dbReference type="Rhea" id="RHEA:24000"/>
        <dbReference type="Rhea" id="RHEA-COMP:10131"/>
        <dbReference type="Rhea" id="RHEA-COMP:10132"/>
        <dbReference type="Rhea" id="RHEA-COMP:11367"/>
        <dbReference type="Rhea" id="RHEA-COMP:11368"/>
        <dbReference type="ChEBI" id="CHEBI:29950"/>
        <dbReference type="ChEBI" id="CHEBI:82612"/>
        <dbReference type="ChEBI" id="CHEBI:85445"/>
        <dbReference type="ChEBI" id="CHEBI:85448"/>
        <dbReference type="EC" id="2.1.1.63"/>
    </reaction>
</comment>
<reference evidence="15" key="1">
    <citation type="journal article" date="2014" name="BMC Genomics">
        <title>Genome characteristics reveal the impact of lichenization on lichen-forming fungus Endocarpon pusillum Hedwig (Verrucariales, Ascomycota).</title>
        <authorList>
            <person name="Wang Y.-Y."/>
            <person name="Liu B."/>
            <person name="Zhang X.-Y."/>
            <person name="Zhou Q.-M."/>
            <person name="Zhang T."/>
            <person name="Li H."/>
            <person name="Yu Y.-F."/>
            <person name="Zhang X.-L."/>
            <person name="Hao X.-Y."/>
            <person name="Wang M."/>
            <person name="Wang L."/>
            <person name="Wei J.-C."/>
        </authorList>
    </citation>
    <scope>NUCLEOTIDE SEQUENCE [LARGE SCALE GENOMIC DNA]</scope>
    <source>
        <strain evidence="15">Z07020 / HMAS-L-300199</strain>
    </source>
</reference>
<keyword evidence="8" id="KW-0234">DNA repair</keyword>
<evidence type="ECO:0000256" key="3">
    <source>
        <dbReference type="ARBA" id="ARBA00011918"/>
    </source>
</evidence>
<name>U1HKZ5_ENDPU</name>
<dbReference type="RefSeq" id="XP_007803394.1">
    <property type="nucleotide sequence ID" value="XM_007805203.1"/>
</dbReference>
<protein>
    <recommendedName>
        <fullName evidence="4">Methylated-DNA--protein-cysteine methyltransferase</fullName>
        <ecNumber evidence="3">2.1.1.63</ecNumber>
    </recommendedName>
    <alternativeName>
        <fullName evidence="9">6-O-methylguanine-DNA methyltransferase</fullName>
    </alternativeName>
    <alternativeName>
        <fullName evidence="10">O-6-methylguanine-DNA-alkyltransferase</fullName>
    </alternativeName>
</protein>
<dbReference type="PANTHER" id="PTHR10815:SF13">
    <property type="entry name" value="METHYLATED-DNA--PROTEIN-CYSTEINE METHYLTRANSFERASE"/>
    <property type="match status" value="1"/>
</dbReference>
<dbReference type="AlphaFoldDB" id="U1HKZ5"/>
<evidence type="ECO:0000313" key="15">
    <source>
        <dbReference type="Proteomes" id="UP000019373"/>
    </source>
</evidence>
<feature type="domain" description="Methylated-DNA-[protein]-cysteine S-methyltransferase DNA binding" evidence="13">
    <location>
        <begin position="215"/>
        <end position="299"/>
    </location>
</feature>
<dbReference type="GO" id="GO:0003908">
    <property type="term" value="F:methylated-DNA-[protein]-cysteine S-methyltransferase activity"/>
    <property type="evidence" value="ECO:0007669"/>
    <property type="project" value="UniProtKB-EC"/>
</dbReference>
<feature type="compositionally biased region" description="Polar residues" evidence="12">
    <location>
        <begin position="168"/>
        <end position="186"/>
    </location>
</feature>
<dbReference type="HOGENOM" id="CLU_076394_0_0_1"/>
<comment type="catalytic activity">
    <reaction evidence="1">
        <text>a 4-O-methyl-thymidine in DNA + L-cysteinyl-[protein] = a thymidine in DNA + S-methyl-L-cysteinyl-[protein]</text>
        <dbReference type="Rhea" id="RHEA:53428"/>
        <dbReference type="Rhea" id="RHEA-COMP:10131"/>
        <dbReference type="Rhea" id="RHEA-COMP:10132"/>
        <dbReference type="Rhea" id="RHEA-COMP:13555"/>
        <dbReference type="Rhea" id="RHEA-COMP:13556"/>
        <dbReference type="ChEBI" id="CHEBI:29950"/>
        <dbReference type="ChEBI" id="CHEBI:82612"/>
        <dbReference type="ChEBI" id="CHEBI:137386"/>
        <dbReference type="ChEBI" id="CHEBI:137387"/>
        <dbReference type="EC" id="2.1.1.63"/>
    </reaction>
</comment>
<evidence type="ECO:0000256" key="2">
    <source>
        <dbReference type="ARBA" id="ARBA00008711"/>
    </source>
</evidence>
<dbReference type="eggNOG" id="ENOG502S8GR">
    <property type="taxonomic scope" value="Eukaryota"/>
</dbReference>
<dbReference type="InterPro" id="IPR014048">
    <property type="entry name" value="MethylDNA_cys_MeTrfase_DNA-bd"/>
</dbReference>
<keyword evidence="7" id="KW-0227">DNA damage</keyword>
<comment type="similarity">
    <text evidence="2">Belongs to the MGMT family.</text>
</comment>
<evidence type="ECO:0000313" key="14">
    <source>
        <dbReference type="EMBL" id="ERF70940.1"/>
    </source>
</evidence>
<dbReference type="CDD" id="cd06445">
    <property type="entry name" value="ATase"/>
    <property type="match status" value="1"/>
</dbReference>
<evidence type="ECO:0000256" key="1">
    <source>
        <dbReference type="ARBA" id="ARBA00001286"/>
    </source>
</evidence>
<dbReference type="InterPro" id="IPR036217">
    <property type="entry name" value="MethylDNA_cys_MeTrfase_DNAb"/>
</dbReference>
<dbReference type="GO" id="GO:0006281">
    <property type="term" value="P:DNA repair"/>
    <property type="evidence" value="ECO:0007669"/>
    <property type="project" value="UniProtKB-KW"/>
</dbReference>
<evidence type="ECO:0000256" key="10">
    <source>
        <dbReference type="ARBA" id="ARBA00031621"/>
    </source>
</evidence>
<dbReference type="EC" id="2.1.1.63" evidence="3"/>
<dbReference type="SUPFAM" id="SSF46767">
    <property type="entry name" value="Methylated DNA-protein cysteine methyltransferase, C-terminal domain"/>
    <property type="match status" value="1"/>
</dbReference>
<evidence type="ECO:0000256" key="9">
    <source>
        <dbReference type="ARBA" id="ARBA00030795"/>
    </source>
</evidence>
<dbReference type="NCBIfam" id="TIGR00589">
    <property type="entry name" value="ogt"/>
    <property type="match status" value="1"/>
</dbReference>
<dbReference type="GO" id="GO:0032259">
    <property type="term" value="P:methylation"/>
    <property type="evidence" value="ECO:0007669"/>
    <property type="project" value="UniProtKB-KW"/>
</dbReference>
<dbReference type="Gene3D" id="1.10.10.10">
    <property type="entry name" value="Winged helix-like DNA-binding domain superfamily/Winged helix DNA-binding domain"/>
    <property type="match status" value="1"/>
</dbReference>
<gene>
    <name evidence="14" type="ORF">EPUS_06725</name>
</gene>
<dbReference type="Pfam" id="PF01035">
    <property type="entry name" value="DNA_binding_1"/>
    <property type="match status" value="1"/>
</dbReference>
<keyword evidence="6" id="KW-0808">Transferase</keyword>
<dbReference type="InterPro" id="IPR036388">
    <property type="entry name" value="WH-like_DNA-bd_sf"/>
</dbReference>
<keyword evidence="5" id="KW-0489">Methyltransferase</keyword>
<dbReference type="InterPro" id="IPR001497">
    <property type="entry name" value="MethylDNA_cys_MeTrfase_AS"/>
</dbReference>
<evidence type="ECO:0000256" key="11">
    <source>
        <dbReference type="ARBA" id="ARBA00049348"/>
    </source>
</evidence>
<dbReference type="PANTHER" id="PTHR10815">
    <property type="entry name" value="METHYLATED-DNA--PROTEIN-CYSTEINE METHYLTRANSFERASE"/>
    <property type="match status" value="1"/>
</dbReference>
<evidence type="ECO:0000256" key="6">
    <source>
        <dbReference type="ARBA" id="ARBA00022679"/>
    </source>
</evidence>
<dbReference type="Proteomes" id="UP000019373">
    <property type="component" value="Unassembled WGS sequence"/>
</dbReference>
<keyword evidence="15" id="KW-1185">Reference proteome</keyword>
<dbReference type="GeneID" id="19241618"/>
<dbReference type="OMA" id="FARNESM"/>